<dbReference type="InterPro" id="IPR009003">
    <property type="entry name" value="Peptidase_S1_PA"/>
</dbReference>
<evidence type="ECO:0000256" key="3">
    <source>
        <dbReference type="ARBA" id="ARBA00022484"/>
    </source>
</evidence>
<dbReference type="GO" id="GO:0006508">
    <property type="term" value="P:proteolysis"/>
    <property type="evidence" value="ECO:0007669"/>
    <property type="project" value="UniProtKB-KW"/>
</dbReference>
<evidence type="ECO:0000256" key="14">
    <source>
        <dbReference type="ARBA" id="ARBA00022870"/>
    </source>
</evidence>
<evidence type="ECO:0000256" key="19">
    <source>
        <dbReference type="ARBA" id="ARBA00047984"/>
    </source>
</evidence>
<dbReference type="GO" id="GO:0004519">
    <property type="term" value="F:endonuclease activity"/>
    <property type="evidence" value="ECO:0007669"/>
    <property type="project" value="UniProtKB-UniRule"/>
</dbReference>
<dbReference type="InterPro" id="IPR037227">
    <property type="entry name" value="EndoU-like"/>
</dbReference>
<evidence type="ECO:0000256" key="1">
    <source>
        <dbReference type="ARBA" id="ARBA00004301"/>
    </source>
</evidence>
<keyword evidence="4" id="KW-0645">Protease</keyword>
<dbReference type="InterPro" id="IPR027351">
    <property type="entry name" value="(+)RNA_virus_helicase_core_dom"/>
</dbReference>
<dbReference type="SUPFAM" id="SSF142877">
    <property type="entry name" value="EndoU-like"/>
    <property type="match status" value="1"/>
</dbReference>
<evidence type="ECO:0000256" key="16">
    <source>
        <dbReference type="ARBA" id="ARBA00022989"/>
    </source>
</evidence>
<evidence type="ECO:0000256" key="6">
    <source>
        <dbReference type="ARBA" id="ARBA00022692"/>
    </source>
</evidence>
<feature type="compositionally biased region" description="Polar residues" evidence="22">
    <location>
        <begin position="663"/>
        <end position="673"/>
    </location>
</feature>
<dbReference type="GO" id="GO:0006351">
    <property type="term" value="P:DNA-templated transcription"/>
    <property type="evidence" value="ECO:0007669"/>
    <property type="project" value="InterPro"/>
</dbReference>
<keyword evidence="3" id="KW-0696">RNA-directed RNA polymerase</keyword>
<name>A0A6M3QIU0_9NIDO</name>
<evidence type="ECO:0000256" key="8">
    <source>
        <dbReference type="ARBA" id="ARBA00022723"/>
    </source>
</evidence>
<feature type="active site" evidence="21">
    <location>
        <position position="3224"/>
    </location>
</feature>
<dbReference type="InterPro" id="IPR043504">
    <property type="entry name" value="Peptidase_S1_PA_chymotrypsin"/>
</dbReference>
<feature type="transmembrane region" description="Helical" evidence="23">
    <location>
        <begin position="1634"/>
        <end position="1654"/>
    </location>
</feature>
<evidence type="ECO:0000256" key="23">
    <source>
        <dbReference type="SAM" id="Phobius"/>
    </source>
</evidence>
<dbReference type="SUPFAM" id="SSF56672">
    <property type="entry name" value="DNA/RNA polymerases"/>
    <property type="match status" value="1"/>
</dbReference>
<feature type="transmembrane region" description="Helical" evidence="23">
    <location>
        <begin position="1660"/>
        <end position="1682"/>
    </location>
</feature>
<evidence type="ECO:0000259" key="24">
    <source>
        <dbReference type="PROSITE" id="PS51493"/>
    </source>
</evidence>
<dbReference type="GO" id="GO:0019082">
    <property type="term" value="P:viral protein processing"/>
    <property type="evidence" value="ECO:0007669"/>
    <property type="project" value="InterPro"/>
</dbReference>
<dbReference type="CDD" id="cd21160">
    <property type="entry name" value="NendoU_av_Nsp11-like"/>
    <property type="match status" value="1"/>
</dbReference>
<dbReference type="InterPro" id="IPR043609">
    <property type="entry name" value="NendoU_nidovirus"/>
</dbReference>
<feature type="compositionally biased region" description="Polar residues" evidence="22">
    <location>
        <begin position="702"/>
        <end position="713"/>
    </location>
</feature>
<dbReference type="GO" id="GO:0046872">
    <property type="term" value="F:metal ion binding"/>
    <property type="evidence" value="ECO:0007669"/>
    <property type="project" value="UniProtKB-KW"/>
</dbReference>
<dbReference type="InterPro" id="IPR043502">
    <property type="entry name" value="DNA/RNA_pol_sf"/>
</dbReference>
<feature type="active site" evidence="21">
    <location>
        <position position="3195"/>
    </location>
</feature>
<feature type="transmembrane region" description="Helical" evidence="23">
    <location>
        <begin position="814"/>
        <end position="832"/>
    </location>
</feature>
<dbReference type="Pfam" id="PF05579">
    <property type="entry name" value="Peptidase_S32"/>
    <property type="match status" value="1"/>
</dbReference>
<evidence type="ECO:0000256" key="13">
    <source>
        <dbReference type="ARBA" id="ARBA00022840"/>
    </source>
</evidence>
<keyword evidence="21" id="KW-0255">Endonuclease</keyword>
<evidence type="ECO:0000256" key="10">
    <source>
        <dbReference type="ARBA" id="ARBA00022758"/>
    </source>
</evidence>
<feature type="active site" evidence="21">
    <location>
        <position position="3180"/>
    </location>
</feature>
<dbReference type="InterPro" id="IPR023183">
    <property type="entry name" value="Chymotrypsin-like_C"/>
</dbReference>
<feature type="transmembrane region" description="Helical" evidence="23">
    <location>
        <begin position="1594"/>
        <end position="1622"/>
    </location>
</feature>
<dbReference type="GO" id="GO:0075523">
    <property type="term" value="P:viral translational frameshifting"/>
    <property type="evidence" value="ECO:0007669"/>
    <property type="project" value="UniProtKB-KW"/>
</dbReference>
<dbReference type="InterPro" id="IPR044314">
    <property type="entry name" value="NSP11_NendoU_Av"/>
</dbReference>
<dbReference type="Gene3D" id="3.30.40.20">
    <property type="entry name" value="Chymotrypsin-like serine protease, domain 3"/>
    <property type="match status" value="1"/>
</dbReference>
<feature type="transmembrane region" description="Helical" evidence="23">
    <location>
        <begin position="1133"/>
        <end position="1157"/>
    </location>
</feature>
<reference evidence="26" key="1">
    <citation type="submission" date="2019-09" db="EMBL/GenBank/DDBJ databases">
        <title>Novel arteriviruses associated with neurological disease in Australian brushtail possums (Trichosurus Vulpecula), Australia.</title>
        <authorList>
            <person name="Wang J."/>
            <person name="Reid T."/>
            <person name="Chen H."/>
            <person name="Bergfeld J."/>
            <person name="Mileto P."/>
            <person name="Philips A."/>
            <person name="Thompson A."/>
            <person name="Dunowska M."/>
            <person name="Perrot M."/>
            <person name="Halpin K."/>
            <person name="Eagles D."/>
            <person name="Drew T."/>
        </authorList>
    </citation>
    <scope>NUCLEOTIDE SEQUENCE</scope>
    <source>
        <strain evidence="26">Geilston Bay 2019/1811</strain>
    </source>
</reference>
<dbReference type="Pfam" id="PF01443">
    <property type="entry name" value="Viral_helicase1"/>
    <property type="match status" value="1"/>
</dbReference>
<keyword evidence="14" id="KW-1043">Host membrane</keyword>
<accession>A0A6M3QIU0</accession>
<keyword evidence="15" id="KW-0693">Viral RNA replication</keyword>
<evidence type="ECO:0000256" key="18">
    <source>
        <dbReference type="ARBA" id="ARBA00029611"/>
    </source>
</evidence>
<keyword evidence="6 23" id="KW-0812">Transmembrane</keyword>
<keyword evidence="5" id="KW-0808">Transferase</keyword>
<comment type="catalytic activity">
    <reaction evidence="19">
        <text>ATP + H2O = ADP + phosphate + H(+)</text>
        <dbReference type="Rhea" id="RHEA:13065"/>
        <dbReference type="ChEBI" id="CHEBI:15377"/>
        <dbReference type="ChEBI" id="CHEBI:15378"/>
        <dbReference type="ChEBI" id="CHEBI:30616"/>
        <dbReference type="ChEBI" id="CHEBI:43474"/>
        <dbReference type="ChEBI" id="CHEBI:456216"/>
        <dbReference type="EC" id="3.6.4.13"/>
    </reaction>
</comment>
<dbReference type="GO" id="GO:0003724">
    <property type="term" value="F:RNA helicase activity"/>
    <property type="evidence" value="ECO:0007669"/>
    <property type="project" value="UniProtKB-EC"/>
</dbReference>
<keyword evidence="21" id="KW-0540">Nuclease</keyword>
<evidence type="ECO:0000256" key="7">
    <source>
        <dbReference type="ARBA" id="ARBA00022695"/>
    </source>
</evidence>
<dbReference type="Gene3D" id="2.40.10.10">
    <property type="entry name" value="Trypsin-like serine proteases"/>
    <property type="match status" value="2"/>
</dbReference>
<feature type="compositionally biased region" description="Pro residues" evidence="22">
    <location>
        <begin position="688"/>
        <end position="698"/>
    </location>
</feature>
<evidence type="ECO:0000256" key="17">
    <source>
        <dbReference type="ARBA" id="ARBA00023136"/>
    </source>
</evidence>
<keyword evidence="10" id="KW-0688">Ribosomal frameshifting</keyword>
<keyword evidence="11 21" id="KW-0378">Hydrolase</keyword>
<keyword evidence="12" id="KW-0788">Thiol protease</keyword>
<evidence type="ECO:0000256" key="21">
    <source>
        <dbReference type="PROSITE-ProRule" id="PRU01303"/>
    </source>
</evidence>
<feature type="region of interest" description="Disordered" evidence="22">
    <location>
        <begin position="628"/>
        <end position="721"/>
    </location>
</feature>
<dbReference type="SUPFAM" id="SSF50494">
    <property type="entry name" value="Trypsin-like serine proteases"/>
    <property type="match status" value="1"/>
</dbReference>
<dbReference type="InterPro" id="IPR008760">
    <property type="entry name" value="EAV_peptidase_S32"/>
</dbReference>
<dbReference type="Pfam" id="PF00680">
    <property type="entry name" value="RdRP_1"/>
    <property type="match status" value="1"/>
</dbReference>
<feature type="domain" description="Peptidase S32" evidence="24">
    <location>
        <begin position="1390"/>
        <end position="1589"/>
    </location>
</feature>
<dbReference type="GO" id="GO:0005524">
    <property type="term" value="F:ATP binding"/>
    <property type="evidence" value="ECO:0007669"/>
    <property type="project" value="UniProtKB-KW"/>
</dbReference>
<dbReference type="GO" id="GO:0003678">
    <property type="term" value="F:DNA helicase activity"/>
    <property type="evidence" value="ECO:0007669"/>
    <property type="project" value="UniProtKB-EC"/>
</dbReference>
<dbReference type="GO" id="GO:0003968">
    <property type="term" value="F:RNA-directed RNA polymerase activity"/>
    <property type="evidence" value="ECO:0007669"/>
    <property type="project" value="UniProtKB-KW"/>
</dbReference>
<evidence type="ECO:0000256" key="20">
    <source>
        <dbReference type="ARBA" id="ARBA00047995"/>
    </source>
</evidence>
<sequence>MSSARASTSYVNKVIAHYSWKPEQLDEISRLILPSNRFAEMLAPAVITRDAKVTTVEIDIMGRVIPFGFKDMTPSEYHDFEMDETDGYCYRPFTGRDGGKHPSTRFFNTFGGFDYCPSSPCWLSFTCDRGLIKYHFGKLQDGYLPLIPVVPGKKNNLFHCPVGLVGSAASVLKKKYGIDFPVCDRNGPFSPDLTDLYAFTYHYDSRTQSMIPGDGGVVAYSPVPHKVDDYMELSRNREADILNACLGTTFNYVSGMPFIMASAKPVPGYKPVSMYVKDNVCILTDGSAAPVVYVLNSACNGYCYLKFRVPPVGPWPTLDECLGGDAGLTFGTDYSMIGAGNWVHITDYDKNTGVGISLAVGWHPAFLHLKNARVGGMVIDPQLGSTAGPKQCAVPEFGPQPNGGCASFVRQDVMTATTGFVSIVDDHFATIAANPPPDAFMASGVPPAIATNAASPFFEDIDVASDGWCGYSCLARLNGFNGVSIKDNAIWVARFATLMKTELLDYLGKDLPADLWLTDEMIAKHTPYAVVSKDQLHCANVLGVLINQRGHWRCRLPTYKVQPETACSGLSCKHVEPRIEKFATIKYDWVFQNSTRIESQVSEQDLLSEAFIGGKAVTEQSLCSELGSITLTPRSTPPPRGVSKNKKRTKRQRAVDPPAPKQMTDQVLTTQPTVERPVPTPRLRRPQPVKPVTPPVPAPRTLLQSTSPSTPASRVTPVPAPRKLPDLVEKVSPVAPVKARFAHVTNRTAAAVFEATVGWTNSLKAYVNKLPRTCPAWYSLSMFLLMILPPGPGSVLSFVAGAVFLFLTVSPVPLVIAVTLFSWFILTRPVFIQCSSWDRECLVTNNLPMPESIVVLNRGSAGIIGLLLHLVAYAGMSRRLFTTFRIVSIACDTLALYAAYVLDGVLCFKCFHQCARTQKKLHSSEKAKNIVVNHTMIMQFMDTYAPPPVDLVKLATGVNGCHTGEKSFIQWSTARPVSYSRYDPTKSSAETVLPLPKNAEQSLRVISHVLEHGVVVFHMGHTGVDVKRVEAYPMCLSPLPDFFPDLPYTSSEATLVVDVNLKAALSACGYPDMDKIVVGEGDWLLENEVYPNGVAQPRTCRYLSFHVPPGLWKNLSATDRAMLKDLNYRPTSFGFSISLCHVFAIVQIVAGLASYFVPVFDCGIGTYDRWCEVPFNNPVKGKHSLAVCSGVTCVSPDGVYTRDPVFPVAICGLYITALAAAAIVISKLRISAGAIVTVIGSVLNYCFFPEYCYAGPLIFLAQLFMPWTMQSLATAALSACLWDPTAIIVVLILIATFMVWSSCGGSMASVNINGPVVSPLLLMSNGTAPSVVTPTTLSCAAQSSGVPFASLVARAAVSRPGTVLKAAYDSAKDGKVRIYIPTGTGVVQEGAMRCNRVPANVGVATGATTGTASGWSYGDQSRIITATHVTGSPTFVTIGSQTFTIPQFNTNGDFAYVDINGNYGWPEYKTGFHEGPCFWLTRTGVETGAVVGKAAVAFTHPGDSGSPVVTRDNVILGVHSASNQRGLAVITDNAGTEIGYQPIQLSKMVKLFSGPLTRAPAVMPANIIRDIESVPETLANALNGQLNYEGGLPILVEICVAVVMIMLAKEPVVVLSGCFIFLLSNMLPRMVARACYNVLLSWLSITPGYHYALALRCAEIGMAGNFGSALLYSLTTVAAVVLNGHLALYPNFGYATVAIVFAINVLCVALHYYRVLTPISDAVFVRCRFNVLRLVRHLMEGSPESIMPVTEAPVLPLSAVLTSTFSTEELDFLAQHDNVFVKASNLAHNEALKKQAVIRRAINLWNSNVTPTKHRVRGLASLKDYTSIPVVEVGDTVHVLGGVIGMNACGPYDVEVTTLTNFFGQDVGTGVVRAVREGTGNPAVDRAIMLDEADRTIDRKLNEEQAMVSGKVLTLSPTGTHARVDGKGFTTPVSATEAAVARRLLTPESDVNTEVLDTASGKYLKKVNAKGDVFYELIEEGLQQKDVVKLRQAIQRLQALLPDLNRARGSSNISPEVPLGFVDGRDITITPRSRTFICGTFNIKVLPTKEEINNTPAGAYELVDGCMIRPHYPSLVDKLLAAIGGSSYATPTVPVSLKNPGDTDGCGHEWDYEELTVPRSRVFSQDIVTALRNEAGLMTIGYPYRMTPMNPAGSNRRYVPTLPGEGAFVGGYYPAVGVSFPMHAFGLSARSSIDGELTIDANGTILGIAPRLKSTEKLPTVPSSIAREFSEVTAYLPRVDATNCLADLLKYRYNNYGRVFPSVLQIVRKYMLRYAAGPIYKPSDIPSKDSHAGLAATRGLTTKALQALPDIDHKLYLFNLDSNASVTPVSPKIQYIGKVKVRTILGTCAIPALWLRAAMSGVLAKLRPEPPLMLGENKFLPIPKMRRYRASVDVVSCDRTTPACIRDFCASLFDELCGAPDFYINYHRHCVSEFIAFDGKIFVKPGGLSSGDPVTTLSNCVYSLSIYVQHIILSALRLNYRPIAEKYLEEELTVEDCMNWIPALIYGDDVVLHTDCTTGRESFKLWREHFIFFSGVYTREEAVEADTPEFLGCSVVTDDSKSRLVPQRERVLRALAFNLSATDVDTYYQRAEAILLDASAASDQEWFSSILDRVWMCAYVDGVDFPPLDYFKEFYKRVSGEAIFCCSICRGNAIAFCTCGFKLCTKHINIHFEPPEHDPRLPCGHRLSQRNGLFDCIGCGGLSTDRWAPVKPANPDLCEILGIWLAHEYTHSQRVSRAMEAVFDGVTWEPQLPPGRYVTGSTRFAVLRSCAGFETVPVLSCGAHVVRSVCVDLHGIRLQEVVEHLASSSYVCGPPGSGKSILLSNKASERQSTIITPSHVCCDEYIKRLDCSYVNSKFYHYSKPNNPNARIHVALASSTPTAHGALLVDEVFMIHPSDLFRWITMRPIFCVGDHNQLAAITHSPLPVKLHSLFGKTTTLCSIHRFSGPLVDVIAPLYDVKLVGLGPECKVTFSNVQPEGSLQVTPYHKDRTPDGKTIDSCQGSTHDHVFLYIPRKFSLNKNRALVAITRARHSLTIHDPHNELARVGFNIAKPEGQTVPLPLPAVCHNAGFYYSDIPGYLLPLPADLRGLWPIVTTGPVTPNCLSISLTDKPGYHPAICAGYIVGDDTFKGEPNVASYYYAIFRDGANVTPRSLFSSGRLLLNDRQAYPGEQEAMDQWPHVFKGDIKGHTIGGCHHVTSPNLPQELAPAMFRAVGSSLPGKAAKACTSVFDCYAPYLVDIANQVTGKSQVVKVTYDLAEKRLMVWKNATFYFQGTCYRVLKELAGQIILPASLPLCLATCDDIETSGPVTTVCKPEAVHMFHYAKSGYSVVSVPITQPLPKCIAARARFTSNGPVCYVFIDNTGALNETCSIGEDLRRPCAPCLPSCAFAPRRLQVTQPINTSTPISATAAKFFPT</sequence>
<dbReference type="Pfam" id="PF22049">
    <property type="entry name" value="PRRSV-NSP11_N"/>
    <property type="match status" value="1"/>
</dbReference>
<dbReference type="GO" id="GO:0033644">
    <property type="term" value="C:host cell membrane"/>
    <property type="evidence" value="ECO:0007669"/>
    <property type="project" value="UniProtKB-SubCell"/>
</dbReference>
<comment type="subcellular location">
    <subcellularLocation>
        <location evidence="1">Host membrane</location>
        <topology evidence="1">Multi-pass membrane protein</topology>
    </subcellularLocation>
</comment>
<comment type="catalytic activity">
    <reaction evidence="20">
        <text>ATP + H2O = ADP + phosphate + H(+)</text>
        <dbReference type="Rhea" id="RHEA:13065"/>
        <dbReference type="ChEBI" id="CHEBI:15377"/>
        <dbReference type="ChEBI" id="CHEBI:15378"/>
        <dbReference type="ChEBI" id="CHEBI:30616"/>
        <dbReference type="ChEBI" id="CHEBI:43474"/>
        <dbReference type="ChEBI" id="CHEBI:456216"/>
        <dbReference type="EC" id="3.6.4.12"/>
    </reaction>
</comment>
<dbReference type="PROSITE" id="PS51493">
    <property type="entry name" value="AV_NSP4_PRO"/>
    <property type="match status" value="1"/>
</dbReference>
<evidence type="ECO:0000256" key="2">
    <source>
        <dbReference type="ARBA" id="ARBA00022087"/>
    </source>
</evidence>
<feature type="domain" description="NendoU" evidence="25">
    <location>
        <begin position="3150"/>
        <end position="3272"/>
    </location>
</feature>
<dbReference type="GO" id="GO:0004252">
    <property type="term" value="F:serine-type endopeptidase activity"/>
    <property type="evidence" value="ECO:0007669"/>
    <property type="project" value="InterPro"/>
</dbReference>
<evidence type="ECO:0000256" key="22">
    <source>
        <dbReference type="SAM" id="MobiDB-lite"/>
    </source>
</evidence>
<protein>
    <recommendedName>
        <fullName evidence="2">Replicase polyprotein 1ab</fullName>
    </recommendedName>
    <alternativeName>
        <fullName evidence="18">ORF1ab polyprotein</fullName>
    </alternativeName>
</protein>
<keyword evidence="16 23" id="KW-1133">Transmembrane helix</keyword>
<proteinExistence type="predicted"/>
<keyword evidence="7" id="KW-0548">Nucleotidyltransferase</keyword>
<keyword evidence="9" id="KW-0547">Nucleotide-binding</keyword>
<feature type="transmembrane region" description="Helical" evidence="23">
    <location>
        <begin position="1205"/>
        <end position="1225"/>
    </location>
</feature>
<keyword evidence="17 23" id="KW-0472">Membrane</keyword>
<evidence type="ECO:0000313" key="26">
    <source>
        <dbReference type="EMBL" id="QJC19025.1"/>
    </source>
</evidence>
<evidence type="ECO:0000256" key="5">
    <source>
        <dbReference type="ARBA" id="ARBA00022679"/>
    </source>
</evidence>
<feature type="compositionally biased region" description="Basic residues" evidence="22">
    <location>
        <begin position="643"/>
        <end position="652"/>
    </location>
</feature>
<dbReference type="Gene3D" id="3.40.50.300">
    <property type="entry name" value="P-loop containing nucleotide triphosphate hydrolases"/>
    <property type="match status" value="1"/>
</dbReference>
<evidence type="ECO:0000259" key="25">
    <source>
        <dbReference type="PROSITE" id="PS51958"/>
    </source>
</evidence>
<feature type="transmembrane region" description="Helical" evidence="23">
    <location>
        <begin position="852"/>
        <end position="875"/>
    </location>
</feature>
<feature type="transmembrane region" description="Helical" evidence="23">
    <location>
        <begin position="1694"/>
        <end position="1713"/>
    </location>
</feature>
<dbReference type="GO" id="GO:0008234">
    <property type="term" value="F:cysteine-type peptidase activity"/>
    <property type="evidence" value="ECO:0007669"/>
    <property type="project" value="UniProtKB-KW"/>
</dbReference>
<feature type="transmembrane region" description="Helical" evidence="23">
    <location>
        <begin position="1281"/>
        <end position="1300"/>
    </location>
</feature>
<dbReference type="SUPFAM" id="SSF52540">
    <property type="entry name" value="P-loop containing nucleoside triphosphate hydrolases"/>
    <property type="match status" value="1"/>
</dbReference>
<keyword evidence="13" id="KW-0067">ATP-binding</keyword>
<evidence type="ECO:0000256" key="11">
    <source>
        <dbReference type="ARBA" id="ARBA00022801"/>
    </source>
</evidence>
<organism evidence="26">
    <name type="scientific">Wobbly possum disease virus</name>
    <dbReference type="NCBI Taxonomy" id="1118369"/>
    <lineage>
        <taxon>Viruses</taxon>
        <taxon>Riboviria</taxon>
        <taxon>Orthornavirae</taxon>
        <taxon>Pisuviricota</taxon>
        <taxon>Pisoniviricetes</taxon>
        <taxon>Nidovirales</taxon>
        <taxon>Arnidovirineae</taxon>
        <taxon>Arteriviridae</taxon>
        <taxon>Zealarterivirinae</taxon>
        <taxon>Kappaarterivirus</taxon>
        <taxon>Kappaarterivirus wobum</taxon>
    </lineage>
</organism>
<dbReference type="GO" id="GO:0003723">
    <property type="term" value="F:RNA binding"/>
    <property type="evidence" value="ECO:0007669"/>
    <property type="project" value="InterPro"/>
</dbReference>
<dbReference type="InterPro" id="IPR001205">
    <property type="entry name" value="RNA-dir_pol_C"/>
</dbReference>
<evidence type="ECO:0000256" key="12">
    <source>
        <dbReference type="ARBA" id="ARBA00022807"/>
    </source>
</evidence>
<dbReference type="InterPro" id="IPR044320">
    <property type="entry name" value="NSP11_Av_N"/>
</dbReference>
<dbReference type="EMBL" id="MN508190">
    <property type="protein sequence ID" value="QJC19025.1"/>
    <property type="molecule type" value="Genomic_RNA"/>
</dbReference>
<keyword evidence="8" id="KW-0479">Metal-binding</keyword>
<evidence type="ECO:0000256" key="4">
    <source>
        <dbReference type="ARBA" id="ARBA00022670"/>
    </source>
</evidence>
<gene>
    <name evidence="26" type="primary">RdRp1ab</name>
</gene>
<dbReference type="GO" id="GO:0004540">
    <property type="term" value="F:RNA nuclease activity"/>
    <property type="evidence" value="ECO:0007669"/>
    <property type="project" value="UniProtKB-ARBA"/>
</dbReference>
<evidence type="ECO:0000256" key="15">
    <source>
        <dbReference type="ARBA" id="ARBA00022953"/>
    </source>
</evidence>
<dbReference type="InterPro" id="IPR027417">
    <property type="entry name" value="P-loop_NTPase"/>
</dbReference>
<evidence type="ECO:0000256" key="9">
    <source>
        <dbReference type="ARBA" id="ARBA00022741"/>
    </source>
</evidence>
<dbReference type="PROSITE" id="PS51958">
    <property type="entry name" value="NENDOU"/>
    <property type="match status" value="1"/>
</dbReference>
<dbReference type="InterPro" id="IPR023338">
    <property type="entry name" value="Arterivirus_NSP4_peptidase"/>
</dbReference>